<protein>
    <submittedName>
        <fullName evidence="7">LysR substrate-binding domain-containing protein</fullName>
    </submittedName>
</protein>
<dbReference type="PANTHER" id="PTHR30118:SF15">
    <property type="entry name" value="TRANSCRIPTIONAL REGULATORY PROTEIN"/>
    <property type="match status" value="1"/>
</dbReference>
<gene>
    <name evidence="7" type="ORF">MWN34_11090</name>
</gene>
<comment type="similarity">
    <text evidence="1">Belongs to the LysR transcriptional regulatory family.</text>
</comment>
<name>A0ABT0DBY5_9HYPH</name>
<accession>A0ABT0DBY5</accession>
<dbReference type="SUPFAM" id="SSF46785">
    <property type="entry name" value="Winged helix' DNA-binding domain"/>
    <property type="match status" value="1"/>
</dbReference>
<dbReference type="Gene3D" id="1.10.10.10">
    <property type="entry name" value="Winged helix-like DNA-binding domain superfamily/Winged helix DNA-binding domain"/>
    <property type="match status" value="1"/>
</dbReference>
<dbReference type="PANTHER" id="PTHR30118">
    <property type="entry name" value="HTH-TYPE TRANSCRIPTIONAL REGULATOR LEUO-RELATED"/>
    <property type="match status" value="1"/>
</dbReference>
<organism evidence="7 8">
    <name type="scientific">Ancylobacter crimeensis</name>
    <dbReference type="NCBI Taxonomy" id="2579147"/>
    <lineage>
        <taxon>Bacteria</taxon>
        <taxon>Pseudomonadati</taxon>
        <taxon>Pseudomonadota</taxon>
        <taxon>Alphaproteobacteria</taxon>
        <taxon>Hyphomicrobiales</taxon>
        <taxon>Xanthobacteraceae</taxon>
        <taxon>Ancylobacter</taxon>
    </lineage>
</organism>
<sequence length="297" mass="31818">MIDVDLNLLRALDALLRERSVTGAARRVGLSTSAMSRTLSRLRSTIGDPLLVPAGRDMVATPHAEAIADEVHRLAAAVSEVLSPPPALDLGRVQRDVAIRANDAFVLLHAARLSAAISATAPGLRLRFVPKPDKNIQALRDADVDLDIGVVGGEAAELRGRILFRDRFVGAVRRGHALLGPDPVAVGDYAACEHVVASRHARFTGPVDEALALLGLTRMVRLVVPTYQAVLAVVAASDLVGLVPRSFCGPAPDDRIALFDLPVATPSIAVALTWHPRMDADPLHQWLRATIFRLFRA</sequence>
<evidence type="ECO:0000313" key="7">
    <source>
        <dbReference type="EMBL" id="MCK0197459.1"/>
    </source>
</evidence>
<proteinExistence type="inferred from homology"/>
<evidence type="ECO:0000256" key="4">
    <source>
        <dbReference type="ARBA" id="ARBA00023125"/>
    </source>
</evidence>
<dbReference type="InterPro" id="IPR005119">
    <property type="entry name" value="LysR_subst-bd"/>
</dbReference>
<dbReference type="CDD" id="cd08460">
    <property type="entry name" value="PBP2_DntR_like_1"/>
    <property type="match status" value="1"/>
</dbReference>
<dbReference type="EMBL" id="JALKCH010000006">
    <property type="protein sequence ID" value="MCK0197459.1"/>
    <property type="molecule type" value="Genomic_DNA"/>
</dbReference>
<keyword evidence="2" id="KW-0536">Nodulation</keyword>
<comment type="caution">
    <text evidence="7">The sequence shown here is derived from an EMBL/GenBank/DDBJ whole genome shotgun (WGS) entry which is preliminary data.</text>
</comment>
<feature type="domain" description="HTH lysR-type" evidence="6">
    <location>
        <begin position="4"/>
        <end position="61"/>
    </location>
</feature>
<keyword evidence="3" id="KW-0805">Transcription regulation</keyword>
<evidence type="ECO:0000256" key="5">
    <source>
        <dbReference type="ARBA" id="ARBA00023163"/>
    </source>
</evidence>
<dbReference type="RefSeq" id="WP_247029220.1">
    <property type="nucleotide sequence ID" value="NZ_JALKCH010000006.1"/>
</dbReference>
<dbReference type="Gene3D" id="3.40.190.10">
    <property type="entry name" value="Periplasmic binding protein-like II"/>
    <property type="match status" value="2"/>
</dbReference>
<dbReference type="SUPFAM" id="SSF53850">
    <property type="entry name" value="Periplasmic binding protein-like II"/>
    <property type="match status" value="1"/>
</dbReference>
<evidence type="ECO:0000256" key="1">
    <source>
        <dbReference type="ARBA" id="ARBA00009437"/>
    </source>
</evidence>
<evidence type="ECO:0000256" key="2">
    <source>
        <dbReference type="ARBA" id="ARBA00022458"/>
    </source>
</evidence>
<reference evidence="7 8" key="1">
    <citation type="submission" date="2022-04" db="EMBL/GenBank/DDBJ databases">
        <authorList>
            <person name="Grouzdev D.S."/>
            <person name="Pantiukh K.S."/>
            <person name="Krutkina M.S."/>
        </authorList>
    </citation>
    <scope>NUCLEOTIDE SEQUENCE [LARGE SCALE GENOMIC DNA]</scope>
    <source>
        <strain evidence="7 8">6x-1</strain>
    </source>
</reference>
<dbReference type="PROSITE" id="PS50931">
    <property type="entry name" value="HTH_LYSR"/>
    <property type="match status" value="1"/>
</dbReference>
<evidence type="ECO:0000256" key="3">
    <source>
        <dbReference type="ARBA" id="ARBA00023015"/>
    </source>
</evidence>
<dbReference type="InterPro" id="IPR050389">
    <property type="entry name" value="LysR-type_TF"/>
</dbReference>
<dbReference type="InterPro" id="IPR036390">
    <property type="entry name" value="WH_DNA-bd_sf"/>
</dbReference>
<keyword evidence="4" id="KW-0238">DNA-binding</keyword>
<evidence type="ECO:0000259" key="6">
    <source>
        <dbReference type="PROSITE" id="PS50931"/>
    </source>
</evidence>
<dbReference type="Proteomes" id="UP001203284">
    <property type="component" value="Unassembled WGS sequence"/>
</dbReference>
<evidence type="ECO:0000313" key="8">
    <source>
        <dbReference type="Proteomes" id="UP001203284"/>
    </source>
</evidence>
<dbReference type="InterPro" id="IPR036388">
    <property type="entry name" value="WH-like_DNA-bd_sf"/>
</dbReference>
<keyword evidence="5" id="KW-0804">Transcription</keyword>
<dbReference type="InterPro" id="IPR000847">
    <property type="entry name" value="LysR_HTH_N"/>
</dbReference>
<dbReference type="Pfam" id="PF00126">
    <property type="entry name" value="HTH_1"/>
    <property type="match status" value="1"/>
</dbReference>
<dbReference type="Pfam" id="PF03466">
    <property type="entry name" value="LysR_substrate"/>
    <property type="match status" value="1"/>
</dbReference>
<keyword evidence="8" id="KW-1185">Reference proteome</keyword>